<dbReference type="Proteomes" id="UP000461948">
    <property type="component" value="Unassembled WGS sequence"/>
</dbReference>
<dbReference type="InterPro" id="IPR018392">
    <property type="entry name" value="LysM"/>
</dbReference>
<name>A0A7X2MTL9_ENTAG</name>
<comment type="caution">
    <text evidence="2">The sequence shown here is derived from an EMBL/GenBank/DDBJ whole genome shotgun (WGS) entry which is preliminary data.</text>
</comment>
<evidence type="ECO:0000259" key="1">
    <source>
        <dbReference type="PROSITE" id="PS51782"/>
    </source>
</evidence>
<accession>A0A7X2MTL9</accession>
<feature type="non-terminal residue" evidence="2">
    <location>
        <position position="1"/>
    </location>
</feature>
<feature type="domain" description="LysM" evidence="1">
    <location>
        <begin position="9"/>
        <end position="52"/>
    </location>
</feature>
<proteinExistence type="predicted"/>
<evidence type="ECO:0000313" key="2">
    <source>
        <dbReference type="EMBL" id="MSE19120.1"/>
    </source>
</evidence>
<dbReference type="Pfam" id="PF01476">
    <property type="entry name" value="LysM"/>
    <property type="match status" value="1"/>
</dbReference>
<dbReference type="SMART" id="SM00257">
    <property type="entry name" value="LysM"/>
    <property type="match status" value="1"/>
</dbReference>
<protein>
    <submittedName>
        <fullName evidence="2">LysM peptidoglycan-binding domain-containing protein</fullName>
    </submittedName>
</protein>
<dbReference type="PROSITE" id="PS51782">
    <property type="entry name" value="LYSM"/>
    <property type="match status" value="1"/>
</dbReference>
<organism evidence="2 3">
    <name type="scientific">Enterobacter agglomerans</name>
    <name type="common">Erwinia herbicola</name>
    <name type="synonym">Pantoea agglomerans</name>
    <dbReference type="NCBI Taxonomy" id="549"/>
    <lineage>
        <taxon>Bacteria</taxon>
        <taxon>Pseudomonadati</taxon>
        <taxon>Pseudomonadota</taxon>
        <taxon>Gammaproteobacteria</taxon>
        <taxon>Enterobacterales</taxon>
        <taxon>Erwiniaceae</taxon>
        <taxon>Pantoea</taxon>
        <taxon>Pantoea agglomerans group</taxon>
    </lineage>
</organism>
<dbReference type="Gene3D" id="3.10.350.10">
    <property type="entry name" value="LysM domain"/>
    <property type="match status" value="1"/>
</dbReference>
<reference evidence="2 3" key="1">
    <citation type="submission" date="2019-11" db="EMBL/GenBank/DDBJ databases">
        <title>Draft Genome Sequence of Plant Growth-Promoting Rhizosphere-Associated Bacteria.</title>
        <authorList>
            <person name="Vasilyev I.Y."/>
            <person name="Radchenko V."/>
            <person name="Ilnitskaya E.V."/>
        </authorList>
    </citation>
    <scope>NUCLEOTIDE SEQUENCE [LARGE SCALE GENOMIC DNA]</scope>
    <source>
        <strain evidence="2 3">VRA_MhP_f</strain>
    </source>
</reference>
<evidence type="ECO:0000313" key="3">
    <source>
        <dbReference type="Proteomes" id="UP000461948"/>
    </source>
</evidence>
<gene>
    <name evidence="2" type="ORF">GKC49_29655</name>
</gene>
<sequence>TRATPRGVVRHKVVVGDSLTGIAAHYGVSPKAIMQTNNLKSTNVMLGQNLKIPAS</sequence>
<dbReference type="AlphaFoldDB" id="A0A7X2MTL9"/>
<dbReference type="CDD" id="cd00118">
    <property type="entry name" value="LysM"/>
    <property type="match status" value="1"/>
</dbReference>
<dbReference type="SUPFAM" id="SSF54106">
    <property type="entry name" value="LysM domain"/>
    <property type="match status" value="1"/>
</dbReference>
<dbReference type="EMBL" id="WKLC01002403">
    <property type="protein sequence ID" value="MSE19120.1"/>
    <property type="molecule type" value="Genomic_DNA"/>
</dbReference>
<dbReference type="InterPro" id="IPR036779">
    <property type="entry name" value="LysM_dom_sf"/>
</dbReference>